<reference evidence="1" key="1">
    <citation type="journal article" date="2019" name="bioRxiv">
        <title>The Genome of the Zebra Mussel, Dreissena polymorpha: A Resource for Invasive Species Research.</title>
        <authorList>
            <person name="McCartney M.A."/>
            <person name="Auch B."/>
            <person name="Kono T."/>
            <person name="Mallez S."/>
            <person name="Zhang Y."/>
            <person name="Obille A."/>
            <person name="Becker A."/>
            <person name="Abrahante J.E."/>
            <person name="Garbe J."/>
            <person name="Badalamenti J.P."/>
            <person name="Herman A."/>
            <person name="Mangelson H."/>
            <person name="Liachko I."/>
            <person name="Sullivan S."/>
            <person name="Sone E.D."/>
            <person name="Koren S."/>
            <person name="Silverstein K.A.T."/>
            <person name="Beckman K.B."/>
            <person name="Gohl D.M."/>
        </authorList>
    </citation>
    <scope>NUCLEOTIDE SEQUENCE</scope>
    <source>
        <strain evidence="1">Duluth1</strain>
        <tissue evidence="1">Whole animal</tissue>
    </source>
</reference>
<name>A0A9D4CQW5_DREPO</name>
<evidence type="ECO:0000313" key="1">
    <source>
        <dbReference type="EMBL" id="KAH3728645.1"/>
    </source>
</evidence>
<dbReference type="AlphaFoldDB" id="A0A9D4CQW5"/>
<reference evidence="1" key="2">
    <citation type="submission" date="2020-11" db="EMBL/GenBank/DDBJ databases">
        <authorList>
            <person name="McCartney M.A."/>
            <person name="Auch B."/>
            <person name="Kono T."/>
            <person name="Mallez S."/>
            <person name="Becker A."/>
            <person name="Gohl D.M."/>
            <person name="Silverstein K.A.T."/>
            <person name="Koren S."/>
            <person name="Bechman K.B."/>
            <person name="Herman A."/>
            <person name="Abrahante J.E."/>
            <person name="Garbe J."/>
        </authorList>
    </citation>
    <scope>NUCLEOTIDE SEQUENCE</scope>
    <source>
        <strain evidence="1">Duluth1</strain>
        <tissue evidence="1">Whole animal</tissue>
    </source>
</reference>
<dbReference type="Proteomes" id="UP000828390">
    <property type="component" value="Unassembled WGS sequence"/>
</dbReference>
<gene>
    <name evidence="1" type="ORF">DPMN_054604</name>
</gene>
<accession>A0A9D4CQW5</accession>
<comment type="caution">
    <text evidence="1">The sequence shown here is derived from an EMBL/GenBank/DDBJ whole genome shotgun (WGS) entry which is preliminary data.</text>
</comment>
<proteinExistence type="predicted"/>
<dbReference type="EMBL" id="JAIWYP010000012">
    <property type="protein sequence ID" value="KAH3728645.1"/>
    <property type="molecule type" value="Genomic_DNA"/>
</dbReference>
<protein>
    <submittedName>
        <fullName evidence="1">Uncharacterized protein</fullName>
    </submittedName>
</protein>
<keyword evidence="2" id="KW-1185">Reference proteome</keyword>
<organism evidence="1 2">
    <name type="scientific">Dreissena polymorpha</name>
    <name type="common">Zebra mussel</name>
    <name type="synonym">Mytilus polymorpha</name>
    <dbReference type="NCBI Taxonomy" id="45954"/>
    <lineage>
        <taxon>Eukaryota</taxon>
        <taxon>Metazoa</taxon>
        <taxon>Spiralia</taxon>
        <taxon>Lophotrochozoa</taxon>
        <taxon>Mollusca</taxon>
        <taxon>Bivalvia</taxon>
        <taxon>Autobranchia</taxon>
        <taxon>Heteroconchia</taxon>
        <taxon>Euheterodonta</taxon>
        <taxon>Imparidentia</taxon>
        <taxon>Neoheterodontei</taxon>
        <taxon>Myida</taxon>
        <taxon>Dreissenoidea</taxon>
        <taxon>Dreissenidae</taxon>
        <taxon>Dreissena</taxon>
    </lineage>
</organism>
<sequence>MHHHLPNQERAFTSLWQSSQCQGRVRFAVLSQIKPQVIPGGALPSIPLSFSFATILPPPGTQKLRFPGVFPRRHLSNHRGSTVGIICDQNYDGI</sequence>
<evidence type="ECO:0000313" key="2">
    <source>
        <dbReference type="Proteomes" id="UP000828390"/>
    </source>
</evidence>